<feature type="chain" id="PRO_5046440806" evidence="1">
    <location>
        <begin position="20"/>
        <end position="314"/>
    </location>
</feature>
<gene>
    <name evidence="2" type="ORF">ACFSR2_04135</name>
</gene>
<dbReference type="Proteomes" id="UP001597510">
    <property type="component" value="Unassembled WGS sequence"/>
</dbReference>
<reference evidence="3" key="1">
    <citation type="journal article" date="2019" name="Int. J. Syst. Evol. Microbiol.">
        <title>The Global Catalogue of Microorganisms (GCM) 10K type strain sequencing project: providing services to taxonomists for standard genome sequencing and annotation.</title>
        <authorList>
            <consortium name="The Broad Institute Genomics Platform"/>
            <consortium name="The Broad Institute Genome Sequencing Center for Infectious Disease"/>
            <person name="Wu L."/>
            <person name="Ma J."/>
        </authorList>
    </citation>
    <scope>NUCLEOTIDE SEQUENCE [LARGE SCALE GENOMIC DNA]</scope>
    <source>
        <strain evidence="3">KCTC 52344</strain>
    </source>
</reference>
<evidence type="ECO:0000313" key="2">
    <source>
        <dbReference type="EMBL" id="MFD2520061.1"/>
    </source>
</evidence>
<dbReference type="InterPro" id="IPR021428">
    <property type="entry name" value="DUF3078"/>
</dbReference>
<dbReference type="RefSeq" id="WP_340235470.1">
    <property type="nucleotide sequence ID" value="NZ_JBBEWC010000004.1"/>
</dbReference>
<keyword evidence="1" id="KW-0732">Signal</keyword>
<proteinExistence type="predicted"/>
<protein>
    <submittedName>
        <fullName evidence="2">DUF3078 domain-containing protein</fullName>
    </submittedName>
</protein>
<organism evidence="2 3">
    <name type="scientific">Emticicia soli</name>
    <dbReference type="NCBI Taxonomy" id="2027878"/>
    <lineage>
        <taxon>Bacteria</taxon>
        <taxon>Pseudomonadati</taxon>
        <taxon>Bacteroidota</taxon>
        <taxon>Cytophagia</taxon>
        <taxon>Cytophagales</taxon>
        <taxon>Leadbetterellaceae</taxon>
        <taxon>Emticicia</taxon>
    </lineage>
</organism>
<accession>A0ABW5J242</accession>
<evidence type="ECO:0000256" key="1">
    <source>
        <dbReference type="SAM" id="SignalP"/>
    </source>
</evidence>
<comment type="caution">
    <text evidence="2">The sequence shown here is derived from an EMBL/GenBank/DDBJ whole genome shotgun (WGS) entry which is preliminary data.</text>
</comment>
<name>A0ABW5J242_9BACT</name>
<sequence length="314" mass="35298">MRKLLISVAITLSATSLWAQKSDTLSLKNAKTLDDSLKIGFWKPRNTQLGINFSQAAFNNWQGGGVNNWSIGALFNNRAEFYKNKGSFISNVQFQLGSINNKGQKSAKSIDRLFLEAKYAHKINPRINWFAGVNFLTQFAPGVVYQDEGLPTQRKRTISSFFAPGYLAEGLGIEYKPVSYFVLQLGGATLRQTFVLNDKVFTDFTEYNQQDDAYGIAKGKKVLFETGFQLVGAFDKDIAKNVNLKCRYQGFLAYTPKRVAPDKNAIDHNINLIATAKVNKYLNMNFTFLGVYDRDQIDKFQFSQGFAAGFLLTL</sequence>
<dbReference type="EMBL" id="JBHULC010000004">
    <property type="protein sequence ID" value="MFD2520061.1"/>
    <property type="molecule type" value="Genomic_DNA"/>
</dbReference>
<feature type="signal peptide" evidence="1">
    <location>
        <begin position="1"/>
        <end position="19"/>
    </location>
</feature>
<keyword evidence="3" id="KW-1185">Reference proteome</keyword>
<evidence type="ECO:0000313" key="3">
    <source>
        <dbReference type="Proteomes" id="UP001597510"/>
    </source>
</evidence>
<dbReference type="Pfam" id="PF11276">
    <property type="entry name" value="DUF3078"/>
    <property type="match status" value="1"/>
</dbReference>